<dbReference type="SUPFAM" id="SSF51120">
    <property type="entry name" value="beta-Roll"/>
    <property type="match status" value="1"/>
</dbReference>
<sequence>MQWLLVTGLMICLIGVGFGSVPEPANDWLRGGPGMDSLFGADGDDGLQGDADVDTCSGDAHMVGDVANSTCETIFTVP</sequence>
<evidence type="ECO:0000313" key="2">
    <source>
        <dbReference type="Proteomes" id="UP000712673"/>
    </source>
</evidence>
<dbReference type="EMBL" id="VGLS01000110">
    <property type="protein sequence ID" value="MBM3223212.1"/>
    <property type="molecule type" value="Genomic_DNA"/>
</dbReference>
<protein>
    <submittedName>
        <fullName evidence="1">Uncharacterized protein</fullName>
    </submittedName>
</protein>
<accession>A0A938B009</accession>
<dbReference type="InterPro" id="IPR011049">
    <property type="entry name" value="Serralysin-like_metalloprot_C"/>
</dbReference>
<dbReference type="AlphaFoldDB" id="A0A938B009"/>
<dbReference type="Proteomes" id="UP000712673">
    <property type="component" value="Unassembled WGS sequence"/>
</dbReference>
<evidence type="ECO:0000313" key="1">
    <source>
        <dbReference type="EMBL" id="MBM3223212.1"/>
    </source>
</evidence>
<comment type="caution">
    <text evidence="1">The sequence shown here is derived from an EMBL/GenBank/DDBJ whole genome shotgun (WGS) entry which is preliminary data.</text>
</comment>
<dbReference type="Gene3D" id="2.150.10.10">
    <property type="entry name" value="Serralysin-like metalloprotease, C-terminal"/>
    <property type="match status" value="1"/>
</dbReference>
<organism evidence="1 2">
    <name type="scientific">Tectimicrobiota bacterium</name>
    <dbReference type="NCBI Taxonomy" id="2528274"/>
    <lineage>
        <taxon>Bacteria</taxon>
        <taxon>Pseudomonadati</taxon>
        <taxon>Nitrospinota/Tectimicrobiota group</taxon>
        <taxon>Candidatus Tectimicrobiota</taxon>
    </lineage>
</organism>
<gene>
    <name evidence="1" type="ORF">FJZ47_05320</name>
</gene>
<reference evidence="1" key="1">
    <citation type="submission" date="2019-03" db="EMBL/GenBank/DDBJ databases">
        <title>Lake Tanganyika Metagenome-Assembled Genomes (MAGs).</title>
        <authorList>
            <person name="Tran P."/>
        </authorList>
    </citation>
    <scope>NUCLEOTIDE SEQUENCE</scope>
    <source>
        <strain evidence="1">K_DeepCast_65m_m2_066</strain>
    </source>
</reference>
<name>A0A938B009_UNCTE</name>
<proteinExistence type="predicted"/>